<dbReference type="Pfam" id="PF01564">
    <property type="entry name" value="Spermine_synth"/>
    <property type="match status" value="1"/>
</dbReference>
<dbReference type="AlphaFoldDB" id="A0AAE3HJI0"/>
<evidence type="ECO:0000259" key="7">
    <source>
        <dbReference type="PROSITE" id="PS51006"/>
    </source>
</evidence>
<organism evidence="8 9">
    <name type="scientific">Methylohalomonas lacus</name>
    <dbReference type="NCBI Taxonomy" id="398773"/>
    <lineage>
        <taxon>Bacteria</taxon>
        <taxon>Pseudomonadati</taxon>
        <taxon>Pseudomonadota</taxon>
        <taxon>Gammaproteobacteria</taxon>
        <taxon>Methylohalomonadales</taxon>
        <taxon>Methylohalomonadaceae</taxon>
        <taxon>Methylohalomonas</taxon>
    </lineage>
</organism>
<reference evidence="8" key="1">
    <citation type="submission" date="2022-08" db="EMBL/GenBank/DDBJ databases">
        <title>Genomic Encyclopedia of Type Strains, Phase III (KMG-III): the genomes of soil and plant-associated and newly described type strains.</title>
        <authorList>
            <person name="Whitman W."/>
        </authorList>
    </citation>
    <scope>NUCLEOTIDE SEQUENCE</scope>
    <source>
        <strain evidence="8">HMT 1</strain>
    </source>
</reference>
<dbReference type="SUPFAM" id="SSF53335">
    <property type="entry name" value="S-adenosyl-L-methionine-dependent methyltransferases"/>
    <property type="match status" value="1"/>
</dbReference>
<feature type="binding site" evidence="5">
    <location>
        <position position="33"/>
    </location>
    <ligand>
        <name>S-methyl-5'-thioadenosine</name>
        <dbReference type="ChEBI" id="CHEBI:17509"/>
    </ligand>
</feature>
<feature type="active site" description="Proton acceptor" evidence="5 6">
    <location>
        <position position="158"/>
    </location>
</feature>
<gene>
    <name evidence="5" type="primary">speE</name>
    <name evidence="8" type="ORF">J2T55_001456</name>
</gene>
<dbReference type="PROSITE" id="PS51006">
    <property type="entry name" value="PABS_2"/>
    <property type="match status" value="1"/>
</dbReference>
<protein>
    <recommendedName>
        <fullName evidence="5">Polyamine aminopropyltransferase</fullName>
    </recommendedName>
    <alternativeName>
        <fullName evidence="5">Putrescine aminopropyltransferase</fullName>
        <shortName evidence="5">PAPT</shortName>
    </alternativeName>
    <alternativeName>
        <fullName evidence="5">Spermidine synthase</fullName>
        <shortName evidence="5">SPDS</shortName>
        <shortName evidence="5">SPDSY</shortName>
        <ecNumber evidence="5">2.5.1.16</ecNumber>
    </alternativeName>
</protein>
<dbReference type="GO" id="GO:0005829">
    <property type="term" value="C:cytosol"/>
    <property type="evidence" value="ECO:0007669"/>
    <property type="project" value="TreeGrafter"/>
</dbReference>
<sequence>MTLDQNWFTETSDGFGLALKTTARLHEEQSEYQRIEVYATESFGNLLTLDGLVMLTSRDNFVYHEMLSHPALYRHPAPRDVIVVGGGDCGTLREVLRHDEVQRATQIELDERVTRVCERFFPELCEANDDPRATLLYQDAIAWMRDAEANSADVILLDTTDPVGQASRLFGEAFYRDCYKTLRDGGIVVAQSESPLFDMELLQEINQGLRAAGFDSVQVLPFPQCTYPSGWWSATMAGKNIDVSNAAELRRCDLPTRYYNTELHQGAMALPQFLREALK</sequence>
<dbReference type="EC" id="2.5.1.16" evidence="5"/>
<keyword evidence="4 5" id="KW-0620">Polyamine biosynthesis</keyword>
<dbReference type="PANTHER" id="PTHR11558:SF11">
    <property type="entry name" value="SPERMIDINE SYNTHASE"/>
    <property type="match status" value="1"/>
</dbReference>
<name>A0AAE3HJI0_9GAMM</name>
<evidence type="ECO:0000256" key="3">
    <source>
        <dbReference type="ARBA" id="ARBA00023066"/>
    </source>
</evidence>
<dbReference type="GO" id="GO:0008295">
    <property type="term" value="P:spermidine biosynthetic process"/>
    <property type="evidence" value="ECO:0007669"/>
    <property type="project" value="UniProtKB-UniRule"/>
</dbReference>
<feature type="binding site" evidence="5">
    <location>
        <position position="64"/>
    </location>
    <ligand>
        <name>spermidine</name>
        <dbReference type="ChEBI" id="CHEBI:57834"/>
    </ligand>
</feature>
<proteinExistence type="inferred from homology"/>
<dbReference type="Proteomes" id="UP001204445">
    <property type="component" value="Unassembled WGS sequence"/>
</dbReference>
<dbReference type="EMBL" id="JANUCT010000008">
    <property type="protein sequence ID" value="MCS3903435.1"/>
    <property type="molecule type" value="Genomic_DNA"/>
</dbReference>
<dbReference type="HAMAP" id="MF_00198">
    <property type="entry name" value="Spermidine_synth"/>
    <property type="match status" value="1"/>
</dbReference>
<dbReference type="PANTHER" id="PTHR11558">
    <property type="entry name" value="SPERMIDINE/SPERMINE SYNTHASE"/>
    <property type="match status" value="1"/>
</dbReference>
<comment type="caution">
    <text evidence="5">Lacks conserved residue(s) required for the propagation of feature annotation.</text>
</comment>
<dbReference type="Gene3D" id="2.30.140.10">
    <property type="entry name" value="Spermidine synthase, tetramerisation domain"/>
    <property type="match status" value="1"/>
</dbReference>
<comment type="subunit">
    <text evidence="5">Homodimer or homotetramer.</text>
</comment>
<comment type="caution">
    <text evidence="8">The sequence shown here is derived from an EMBL/GenBank/DDBJ whole genome shotgun (WGS) entry which is preliminary data.</text>
</comment>
<dbReference type="GO" id="GO:0004766">
    <property type="term" value="F:spermidine synthase activity"/>
    <property type="evidence" value="ECO:0007669"/>
    <property type="project" value="UniProtKB-UniRule"/>
</dbReference>
<comment type="function">
    <text evidence="5">Catalyzes the irreversible transfer of a propylamine group from the amino donor S-adenosylmethioninamine (decarboxy-AdoMet) to putrescine (1,4-diaminobutane) to yield spermidine.</text>
</comment>
<dbReference type="InterPro" id="IPR030374">
    <property type="entry name" value="PABS"/>
</dbReference>
<evidence type="ECO:0000256" key="6">
    <source>
        <dbReference type="PROSITE-ProRule" id="PRU00354"/>
    </source>
</evidence>
<dbReference type="CDD" id="cd02440">
    <property type="entry name" value="AdoMet_MTases"/>
    <property type="match status" value="1"/>
</dbReference>
<dbReference type="Gene3D" id="3.40.50.150">
    <property type="entry name" value="Vaccinia Virus protein VP39"/>
    <property type="match status" value="1"/>
</dbReference>
<comment type="pathway">
    <text evidence="5">Amine and polyamine biosynthesis; spermidine biosynthesis; spermidine from putrescine: step 1/1.</text>
</comment>
<dbReference type="Pfam" id="PF17284">
    <property type="entry name" value="Spermine_synt_N"/>
    <property type="match status" value="1"/>
</dbReference>
<accession>A0AAE3HJI0</accession>
<keyword evidence="2 5" id="KW-0808">Transferase</keyword>
<keyword evidence="9" id="KW-1185">Reference proteome</keyword>
<evidence type="ECO:0000313" key="9">
    <source>
        <dbReference type="Proteomes" id="UP001204445"/>
    </source>
</evidence>
<evidence type="ECO:0000256" key="1">
    <source>
        <dbReference type="ARBA" id="ARBA00007867"/>
    </source>
</evidence>
<evidence type="ECO:0000256" key="4">
    <source>
        <dbReference type="ARBA" id="ARBA00023115"/>
    </source>
</evidence>
<feature type="binding site" evidence="5">
    <location>
        <begin position="139"/>
        <end position="140"/>
    </location>
    <ligand>
        <name>S-methyl-5'-thioadenosine</name>
        <dbReference type="ChEBI" id="CHEBI:17509"/>
    </ligand>
</feature>
<dbReference type="InterPro" id="IPR037163">
    <property type="entry name" value="Spermidine_synt_N_sf"/>
</dbReference>
<comment type="catalytic activity">
    <reaction evidence="5">
        <text>S-adenosyl 3-(methylsulfanyl)propylamine + putrescine = S-methyl-5'-thioadenosine + spermidine + H(+)</text>
        <dbReference type="Rhea" id="RHEA:12721"/>
        <dbReference type="ChEBI" id="CHEBI:15378"/>
        <dbReference type="ChEBI" id="CHEBI:17509"/>
        <dbReference type="ChEBI" id="CHEBI:57443"/>
        <dbReference type="ChEBI" id="CHEBI:57834"/>
        <dbReference type="ChEBI" id="CHEBI:326268"/>
        <dbReference type="EC" id="2.5.1.16"/>
    </reaction>
</comment>
<keyword evidence="3 5" id="KW-0745">Spermidine biosynthesis</keyword>
<feature type="binding site" evidence="5">
    <location>
        <position position="88"/>
    </location>
    <ligand>
        <name>spermidine</name>
        <dbReference type="ChEBI" id="CHEBI:57834"/>
    </ligand>
</feature>
<dbReference type="RefSeq" id="WP_259055198.1">
    <property type="nucleotide sequence ID" value="NZ_JANUCT010000008.1"/>
</dbReference>
<comment type="similarity">
    <text evidence="1 5">Belongs to the spermidine/spermine synthase family.</text>
</comment>
<dbReference type="InterPro" id="IPR035246">
    <property type="entry name" value="Spermidine_synt_N"/>
</dbReference>
<dbReference type="NCBIfam" id="TIGR00417">
    <property type="entry name" value="speE"/>
    <property type="match status" value="1"/>
</dbReference>
<evidence type="ECO:0000256" key="2">
    <source>
        <dbReference type="ARBA" id="ARBA00022679"/>
    </source>
</evidence>
<dbReference type="InterPro" id="IPR001045">
    <property type="entry name" value="Spermi_synthase"/>
</dbReference>
<feature type="binding site" evidence="5">
    <location>
        <position position="108"/>
    </location>
    <ligand>
        <name>S-methyl-5'-thioadenosine</name>
        <dbReference type="ChEBI" id="CHEBI:17509"/>
    </ligand>
</feature>
<dbReference type="NCBIfam" id="NF002010">
    <property type="entry name" value="PRK00811.1"/>
    <property type="match status" value="1"/>
</dbReference>
<feature type="domain" description="PABS" evidence="7">
    <location>
        <begin position="5"/>
        <end position="239"/>
    </location>
</feature>
<dbReference type="InterPro" id="IPR029063">
    <property type="entry name" value="SAM-dependent_MTases_sf"/>
</dbReference>
<evidence type="ECO:0000256" key="5">
    <source>
        <dbReference type="HAMAP-Rule" id="MF_00198"/>
    </source>
</evidence>
<evidence type="ECO:0000313" key="8">
    <source>
        <dbReference type="EMBL" id="MCS3903435.1"/>
    </source>
</evidence>